<reference evidence="2" key="1">
    <citation type="submission" date="2025-08" db="UniProtKB">
        <authorList>
            <consortium name="RefSeq"/>
        </authorList>
    </citation>
    <scope>IDENTIFICATION</scope>
</reference>
<accession>A0AAJ6VZ55</accession>
<dbReference type="GeneID" id="100899150"/>
<evidence type="ECO:0000313" key="1">
    <source>
        <dbReference type="Proteomes" id="UP000694867"/>
    </source>
</evidence>
<dbReference type="RefSeq" id="XP_003746581.1">
    <property type="nucleotide sequence ID" value="XM_003746533.3"/>
</dbReference>
<keyword evidence="1" id="KW-1185">Reference proteome</keyword>
<evidence type="ECO:0000313" key="2">
    <source>
        <dbReference type="RefSeq" id="XP_003746581.1"/>
    </source>
</evidence>
<sequence length="295" mass="34462">MSRVFLQGGIEREKKTRRNFFPSRSGIYEVNSPSKDIPFELYTFIDNKLFQISRHSLVQISWPEVENLIGSDSVAHVIPLCYKLQRFLTVAGEGDVRDKLVIHHRGRIRVVEDFSVDLIIRNLVISRCGRIFRIEPTKKIPLVELKMKIPKDIFKVYDVFDDVSAVLGKTDDHGSPMLVFTKEKKTLIDERSLRELIRESEGRSTIYYGQHLYLRKNRITCFSIKNEEPHIHEVGHISVTYSRQTIIQDFVRVFHSESELLLVIERNDVQLVKRYDRITKGWTKMELILLEGCDG</sequence>
<proteinExistence type="predicted"/>
<dbReference type="KEGG" id="goe:100899150"/>
<gene>
    <name evidence="2" type="primary">LOC100899150</name>
</gene>
<organism evidence="1 2">
    <name type="scientific">Galendromus occidentalis</name>
    <name type="common">western predatory mite</name>
    <dbReference type="NCBI Taxonomy" id="34638"/>
    <lineage>
        <taxon>Eukaryota</taxon>
        <taxon>Metazoa</taxon>
        <taxon>Ecdysozoa</taxon>
        <taxon>Arthropoda</taxon>
        <taxon>Chelicerata</taxon>
        <taxon>Arachnida</taxon>
        <taxon>Acari</taxon>
        <taxon>Parasitiformes</taxon>
        <taxon>Mesostigmata</taxon>
        <taxon>Gamasina</taxon>
        <taxon>Phytoseioidea</taxon>
        <taxon>Phytoseiidae</taxon>
        <taxon>Typhlodrominae</taxon>
        <taxon>Galendromus</taxon>
    </lineage>
</organism>
<name>A0AAJ6VZ55_9ACAR</name>
<protein>
    <submittedName>
        <fullName evidence="2">Uncharacterized protein LOC100899150</fullName>
    </submittedName>
</protein>
<dbReference type="Proteomes" id="UP000694867">
    <property type="component" value="Unplaced"/>
</dbReference>
<dbReference type="AlphaFoldDB" id="A0AAJ6VZ55"/>